<gene>
    <name evidence="5" type="ORF">EDS130_LOCUS39567</name>
    <name evidence="6" type="ORF">XAT740_LOCUS47993</name>
</gene>
<dbReference type="SUPFAM" id="SSF51735">
    <property type="entry name" value="NAD(P)-binding Rossmann-fold domains"/>
    <property type="match status" value="1"/>
</dbReference>
<dbReference type="EMBL" id="CAJNOJ010000447">
    <property type="protein sequence ID" value="CAF1451814.1"/>
    <property type="molecule type" value="Genomic_DNA"/>
</dbReference>
<evidence type="ECO:0000256" key="2">
    <source>
        <dbReference type="ARBA" id="ARBA00022857"/>
    </source>
</evidence>
<comment type="caution">
    <text evidence="6">The sequence shown here is derived from an EMBL/GenBank/DDBJ whole genome shotgun (WGS) entry which is preliminary data.</text>
</comment>
<dbReference type="PRINTS" id="PR00080">
    <property type="entry name" value="SDRFAMILY"/>
</dbReference>
<protein>
    <submittedName>
        <fullName evidence="6">Uncharacterized protein</fullName>
    </submittedName>
</protein>
<keyword evidence="2" id="KW-0521">NADP</keyword>
<dbReference type="OrthoDB" id="7289984at2759"/>
<evidence type="ECO:0000313" key="5">
    <source>
        <dbReference type="EMBL" id="CAF1451814.1"/>
    </source>
</evidence>
<dbReference type="GO" id="GO:0016491">
    <property type="term" value="F:oxidoreductase activity"/>
    <property type="evidence" value="ECO:0007669"/>
    <property type="project" value="UniProtKB-KW"/>
</dbReference>
<dbReference type="Gene3D" id="3.40.50.720">
    <property type="entry name" value="NAD(P)-binding Rossmann-like Domain"/>
    <property type="match status" value="1"/>
</dbReference>
<dbReference type="PRINTS" id="PR00081">
    <property type="entry name" value="GDHRDH"/>
</dbReference>
<dbReference type="InterPro" id="IPR036291">
    <property type="entry name" value="NAD(P)-bd_dom_sf"/>
</dbReference>
<accession>A0A816AZL8</accession>
<comment type="similarity">
    <text evidence="1 4">Belongs to the short-chain dehydrogenases/reductases (SDR) family.</text>
</comment>
<reference evidence="6" key="1">
    <citation type="submission" date="2021-02" db="EMBL/GenBank/DDBJ databases">
        <authorList>
            <person name="Nowell W R."/>
        </authorList>
    </citation>
    <scope>NUCLEOTIDE SEQUENCE</scope>
</reference>
<sequence length="280" mass="31074">MSFNKQPRQILVTGANRGIGFLVVKKLSETSSVDETIILLGSRDVKKGHDALRQLNSPSNVFVLHLDTSSNESILHAIEEIKQKHGGYLDVIVNNAAISIAEITEDSARQVFATNYYGIKFINEHMIPLMRNNGRIINVSSQVALDTLQECSRSLQEKYTSSELTQTQLNELVEDFISSVRTNNLENLGYRTKPDWFVYGVSKMALNSLTQIETRQWSACKNLLCLSVTPGFCATGMTRFATNARSAELGADSILYVIDTPANQLKSGGFYRDGQLLTIS</sequence>
<dbReference type="InterPro" id="IPR002347">
    <property type="entry name" value="SDR_fam"/>
</dbReference>
<name>A0A816AZL8_ADIRI</name>
<dbReference type="AlphaFoldDB" id="A0A816AZL8"/>
<dbReference type="Pfam" id="PF00106">
    <property type="entry name" value="adh_short"/>
    <property type="match status" value="1"/>
</dbReference>
<evidence type="ECO:0000256" key="1">
    <source>
        <dbReference type="ARBA" id="ARBA00006484"/>
    </source>
</evidence>
<dbReference type="Proteomes" id="UP000663852">
    <property type="component" value="Unassembled WGS sequence"/>
</dbReference>
<dbReference type="PANTHER" id="PTHR43963:SF6">
    <property type="entry name" value="CHAIN DEHYDROGENASE FAMILY PROTEIN, PUTATIVE (AFU_ORTHOLOGUE AFUA_3G15350)-RELATED"/>
    <property type="match status" value="1"/>
</dbReference>
<proteinExistence type="inferred from homology"/>
<evidence type="ECO:0000313" key="7">
    <source>
        <dbReference type="Proteomes" id="UP000663828"/>
    </source>
</evidence>
<evidence type="ECO:0000256" key="4">
    <source>
        <dbReference type="RuleBase" id="RU000363"/>
    </source>
</evidence>
<organism evidence="6 7">
    <name type="scientific">Adineta ricciae</name>
    <name type="common">Rotifer</name>
    <dbReference type="NCBI Taxonomy" id="249248"/>
    <lineage>
        <taxon>Eukaryota</taxon>
        <taxon>Metazoa</taxon>
        <taxon>Spiralia</taxon>
        <taxon>Gnathifera</taxon>
        <taxon>Rotifera</taxon>
        <taxon>Eurotatoria</taxon>
        <taxon>Bdelloidea</taxon>
        <taxon>Adinetida</taxon>
        <taxon>Adinetidae</taxon>
        <taxon>Adineta</taxon>
    </lineage>
</organism>
<dbReference type="Proteomes" id="UP000663828">
    <property type="component" value="Unassembled WGS sequence"/>
</dbReference>
<dbReference type="EMBL" id="CAJNOR010006788">
    <property type="protein sequence ID" value="CAF1603568.1"/>
    <property type="molecule type" value="Genomic_DNA"/>
</dbReference>
<evidence type="ECO:0000313" key="6">
    <source>
        <dbReference type="EMBL" id="CAF1603568.1"/>
    </source>
</evidence>
<dbReference type="PANTHER" id="PTHR43963">
    <property type="entry name" value="CARBONYL REDUCTASE 1-RELATED"/>
    <property type="match status" value="1"/>
</dbReference>
<keyword evidence="7" id="KW-1185">Reference proteome</keyword>
<keyword evidence="3" id="KW-0560">Oxidoreductase</keyword>
<evidence type="ECO:0000256" key="3">
    <source>
        <dbReference type="ARBA" id="ARBA00023002"/>
    </source>
</evidence>